<reference evidence="2" key="1">
    <citation type="journal article" date="2017" name="Science">
        <title>Giant viruses with an expanded complement of translation system components.</title>
        <authorList>
            <person name="Schulz F."/>
            <person name="Yutin N."/>
            <person name="Ivanova N.N."/>
            <person name="Ortega D.R."/>
            <person name="Lee T.K."/>
            <person name="Vierheilig J."/>
            <person name="Daims H."/>
            <person name="Horn M."/>
            <person name="Wagner M."/>
            <person name="Jensen G.J."/>
            <person name="Kyrpides N.C."/>
            <person name="Koonin E.V."/>
            <person name="Woyke T."/>
        </authorList>
    </citation>
    <scope>NUCLEOTIDE SEQUENCE</scope>
    <source>
        <strain evidence="2">ILV1</strain>
    </source>
</reference>
<name>A0A1V0SDU2_9VIRU</name>
<evidence type="ECO:0000259" key="1">
    <source>
        <dbReference type="PROSITE" id="PS50966"/>
    </source>
</evidence>
<organism evidence="2">
    <name type="scientific">Indivirus ILV1</name>
    <dbReference type="NCBI Taxonomy" id="1977633"/>
    <lineage>
        <taxon>Viruses</taxon>
        <taxon>Varidnaviria</taxon>
        <taxon>Bamfordvirae</taxon>
        <taxon>Nucleocytoviricota</taxon>
        <taxon>Megaviricetes</taxon>
        <taxon>Imitervirales</taxon>
        <taxon>Mimiviridae</taxon>
        <taxon>Klosneuvirinae</taxon>
        <taxon>Indivirus</taxon>
    </lineage>
</organism>
<dbReference type="GO" id="GO:0061630">
    <property type="term" value="F:ubiquitin protein ligase activity"/>
    <property type="evidence" value="ECO:0007669"/>
    <property type="project" value="InterPro"/>
</dbReference>
<dbReference type="GO" id="GO:0008270">
    <property type="term" value="F:zinc ion binding"/>
    <property type="evidence" value="ECO:0007669"/>
    <property type="project" value="InterPro"/>
</dbReference>
<feature type="domain" description="SWIM-type" evidence="1">
    <location>
        <begin position="45"/>
        <end position="79"/>
    </location>
</feature>
<protein>
    <submittedName>
        <fullName evidence="2">SWIM zinc finger protein</fullName>
    </submittedName>
</protein>
<dbReference type="Pfam" id="PF04434">
    <property type="entry name" value="SWIM"/>
    <property type="match status" value="1"/>
</dbReference>
<sequence length="210" mass="24281">MSPSDYEISTRKIKALTQNISLIAILNEINGTKTYVIKGTTGNTYKVIINENISSCTCDDFIFRHMCCKHIYHVLMRVLNVDPDSYNTDLIQNNSNITSKLVFEDITNNTFRFVNIFDKHNIMINILNHIEKNYGVEAKHNVGTFNSIEEAEDTFKKSSFAGIYLIKVNDNLVDMYLRVITNVNNGWIFNNYVEKVLYNNKIARFIIIDE</sequence>
<dbReference type="PANTHER" id="PTHR21540:SF0">
    <property type="entry name" value="PHD FAMILY PROTEIN"/>
    <property type="match status" value="1"/>
</dbReference>
<gene>
    <name evidence="2" type="ORF">Indivirus_5_12</name>
</gene>
<dbReference type="InterPro" id="IPR039903">
    <property type="entry name" value="Zswim2"/>
</dbReference>
<dbReference type="EMBL" id="KY684089">
    <property type="protein sequence ID" value="ARF09889.1"/>
    <property type="molecule type" value="Genomic_DNA"/>
</dbReference>
<dbReference type="PROSITE" id="PS50966">
    <property type="entry name" value="ZF_SWIM"/>
    <property type="match status" value="1"/>
</dbReference>
<proteinExistence type="predicted"/>
<accession>A0A1V0SDU2</accession>
<dbReference type="PANTHER" id="PTHR21540">
    <property type="entry name" value="RING FINGER AND SWIM DOMAIN-CONTAINING PROTEIN 2"/>
    <property type="match status" value="1"/>
</dbReference>
<evidence type="ECO:0000313" key="2">
    <source>
        <dbReference type="EMBL" id="ARF09889.1"/>
    </source>
</evidence>
<dbReference type="InterPro" id="IPR007527">
    <property type="entry name" value="Znf_SWIM"/>
</dbReference>